<keyword evidence="1" id="KW-0863">Zinc-finger</keyword>
<evidence type="ECO:0000256" key="1">
    <source>
        <dbReference type="PROSITE-ProRule" id="PRU00042"/>
    </source>
</evidence>
<evidence type="ECO:0000259" key="3">
    <source>
        <dbReference type="PROSITE" id="PS50157"/>
    </source>
</evidence>
<feature type="region of interest" description="Disordered" evidence="2">
    <location>
        <begin position="592"/>
        <end position="666"/>
    </location>
</feature>
<proteinExistence type="predicted"/>
<sequence length="729" mass="78767">MSSFIYQQFFPHNHPDPRAAYYYEQSALPTGDPYHFSDASIISDALALLQQPANLCVSNEHFNPNISIQHTIPTPLPLGLDTRQDSILSCDTAAASQTWMYQPSMGGPAIQHTQGLKRARSHQRTPSASTIASTGPASPYQQIWTHPQIANTDFAPNSPAQFADQAGTGAFSKALPTSAQTPTDGGFIGAGYIPSQAAHTGGAHQAMKGFAIDHHIGEDFAPGFIHSARQSMSSHSNDSPATPPSGAGETGQTAQYNLPPNGETSAEKTEDEGDYLLFGADFRQPNPNVQLFRTESQAYQDELYNPPTTTYSPTPASATKAANMFLSPHSNVMTERLNTANIARSHTPTSGMSRERSPFRDGSPLAPTGGWQSPAPTVGTAASMRQHQKEQADQAELAQHQPQLRREPTKTISPKDALLDYNEPEQPSLFQDTIPAGYKQHNGGVEQWQNNTFISTPGAAFGSLTTPSQQPFTNFRATSADGYAGGDAMAYVPLPPNPEGQGRVSLQNGSYFANSYAAPKMGSHLDTNPEFPAHLTSMESSTSDHGAPQSSQDSAAAATSMLQRPADTRAGTGTYTCTYHGCIQRFDSHANLQKHKRDTHRSAHQRDNSGGGTSSGTASKSPGSTESPEPTLDTDGMTSAALMARNSQAGPHKCSRINPSTNKPCNTIFSRPYDLTRHEDTIHNNRKMKVRCPMCREEKTFSRNDALTRHMRVVHPEVETFGKRGKRGE</sequence>
<feature type="compositionally biased region" description="Polar residues" evidence="2">
    <location>
        <begin position="250"/>
        <end position="264"/>
    </location>
</feature>
<dbReference type="SMART" id="SM00355">
    <property type="entry name" value="ZnF_C2H2"/>
    <property type="match status" value="3"/>
</dbReference>
<reference evidence="4 5" key="1">
    <citation type="submission" date="2021-11" db="EMBL/GenBank/DDBJ databases">
        <title>Black yeast isolated from Biological Soil Crust.</title>
        <authorList>
            <person name="Kurbessoian T."/>
        </authorList>
    </citation>
    <scope>NUCLEOTIDE SEQUENCE [LARGE SCALE GENOMIC DNA]</scope>
    <source>
        <strain evidence="4 5">CCFEE 5522</strain>
    </source>
</reference>
<dbReference type="SUPFAM" id="SSF57667">
    <property type="entry name" value="beta-beta-alpha zinc fingers"/>
    <property type="match status" value="1"/>
</dbReference>
<feature type="region of interest" description="Disordered" evidence="2">
    <location>
        <begin position="229"/>
        <end position="269"/>
    </location>
</feature>
<feature type="region of interest" description="Disordered" evidence="2">
    <location>
        <begin position="343"/>
        <end position="412"/>
    </location>
</feature>
<gene>
    <name evidence="4" type="ORF">LTR36_007169</name>
</gene>
<evidence type="ECO:0000313" key="5">
    <source>
        <dbReference type="Proteomes" id="UP001324427"/>
    </source>
</evidence>
<feature type="region of interest" description="Disordered" evidence="2">
    <location>
        <begin position="523"/>
        <end position="570"/>
    </location>
</feature>
<dbReference type="InterPro" id="IPR036236">
    <property type="entry name" value="Znf_C2H2_sf"/>
</dbReference>
<feature type="compositionally biased region" description="Polar residues" evidence="2">
    <location>
        <begin position="229"/>
        <end position="240"/>
    </location>
</feature>
<dbReference type="EMBL" id="JAVFHQ010000046">
    <property type="protein sequence ID" value="KAK4541969.1"/>
    <property type="molecule type" value="Genomic_DNA"/>
</dbReference>
<keyword evidence="1" id="KW-0479">Metal-binding</keyword>
<feature type="compositionally biased region" description="Polar residues" evidence="2">
    <location>
        <begin position="343"/>
        <end position="352"/>
    </location>
</feature>
<keyword evidence="5" id="KW-1185">Reference proteome</keyword>
<dbReference type="GO" id="GO:0005634">
    <property type="term" value="C:nucleus"/>
    <property type="evidence" value="ECO:0007669"/>
    <property type="project" value="TreeGrafter"/>
</dbReference>
<evidence type="ECO:0000256" key="2">
    <source>
        <dbReference type="SAM" id="MobiDB-lite"/>
    </source>
</evidence>
<dbReference type="Pfam" id="PF00096">
    <property type="entry name" value="zf-C2H2"/>
    <property type="match status" value="1"/>
</dbReference>
<dbReference type="PROSITE" id="PS50157">
    <property type="entry name" value="ZINC_FINGER_C2H2_2"/>
    <property type="match status" value="2"/>
</dbReference>
<feature type="compositionally biased region" description="Low complexity" evidence="2">
    <location>
        <begin position="615"/>
        <end position="625"/>
    </location>
</feature>
<name>A0AAV9JAZ4_9PEZI</name>
<dbReference type="InterPro" id="IPR013087">
    <property type="entry name" value="Znf_C2H2_type"/>
</dbReference>
<dbReference type="AlphaFoldDB" id="A0AAV9JAZ4"/>
<feature type="domain" description="C2H2-type" evidence="3">
    <location>
        <begin position="652"/>
        <end position="688"/>
    </location>
</feature>
<dbReference type="PANTHER" id="PTHR46179:SF19">
    <property type="entry name" value="C2H2 FINGER DOMAIN TRANSCRIPTION FACTOR (EUROFUNG)-RELATED"/>
    <property type="match status" value="1"/>
</dbReference>
<feature type="domain" description="C2H2-type" evidence="3">
    <location>
        <begin position="575"/>
        <end position="605"/>
    </location>
</feature>
<evidence type="ECO:0000313" key="4">
    <source>
        <dbReference type="EMBL" id="KAK4541969.1"/>
    </source>
</evidence>
<keyword evidence="1" id="KW-0862">Zinc</keyword>
<dbReference type="PROSITE" id="PS00028">
    <property type="entry name" value="ZINC_FINGER_C2H2_1"/>
    <property type="match status" value="1"/>
</dbReference>
<feature type="compositionally biased region" description="Low complexity" evidence="2">
    <location>
        <begin position="547"/>
        <end position="560"/>
    </location>
</feature>
<dbReference type="InterPro" id="IPR051061">
    <property type="entry name" value="Zinc_finger_trans_reg"/>
</dbReference>
<comment type="caution">
    <text evidence="4">The sequence shown here is derived from an EMBL/GenBank/DDBJ whole genome shotgun (WGS) entry which is preliminary data.</text>
</comment>
<dbReference type="GO" id="GO:0008270">
    <property type="term" value="F:zinc ion binding"/>
    <property type="evidence" value="ECO:0007669"/>
    <property type="project" value="UniProtKB-KW"/>
</dbReference>
<dbReference type="PANTHER" id="PTHR46179">
    <property type="entry name" value="ZINC FINGER PROTEIN"/>
    <property type="match status" value="1"/>
</dbReference>
<feature type="compositionally biased region" description="Polar residues" evidence="2">
    <location>
        <begin position="657"/>
        <end position="666"/>
    </location>
</feature>
<organism evidence="4 5">
    <name type="scientific">Oleoguttula mirabilis</name>
    <dbReference type="NCBI Taxonomy" id="1507867"/>
    <lineage>
        <taxon>Eukaryota</taxon>
        <taxon>Fungi</taxon>
        <taxon>Dikarya</taxon>
        <taxon>Ascomycota</taxon>
        <taxon>Pezizomycotina</taxon>
        <taxon>Dothideomycetes</taxon>
        <taxon>Dothideomycetidae</taxon>
        <taxon>Mycosphaerellales</taxon>
        <taxon>Teratosphaeriaceae</taxon>
        <taxon>Oleoguttula</taxon>
    </lineage>
</organism>
<protein>
    <recommendedName>
        <fullName evidence="3">C2H2-type domain-containing protein</fullName>
    </recommendedName>
</protein>
<dbReference type="Proteomes" id="UP001324427">
    <property type="component" value="Unassembled WGS sequence"/>
</dbReference>
<dbReference type="GO" id="GO:0006357">
    <property type="term" value="P:regulation of transcription by RNA polymerase II"/>
    <property type="evidence" value="ECO:0007669"/>
    <property type="project" value="TreeGrafter"/>
</dbReference>
<accession>A0AAV9JAZ4</accession>
<dbReference type="Gene3D" id="3.30.160.60">
    <property type="entry name" value="Classic Zinc Finger"/>
    <property type="match status" value="1"/>
</dbReference>